<dbReference type="PANTHER" id="PTHR33055:SF3">
    <property type="entry name" value="PUTATIVE TRANSPOSASE FOR IS117-RELATED"/>
    <property type="match status" value="1"/>
</dbReference>
<dbReference type="Proteomes" id="UP001243009">
    <property type="component" value="Unassembled WGS sequence"/>
</dbReference>
<dbReference type="EMBL" id="JAUTWS010000504">
    <property type="protein sequence ID" value="MDO9714716.1"/>
    <property type="molecule type" value="Genomic_DNA"/>
</dbReference>
<dbReference type="Pfam" id="PF01548">
    <property type="entry name" value="DEDD_Tnp_IS110"/>
    <property type="match status" value="1"/>
</dbReference>
<sequence>MEQAVRRHAGDEAAVGVETGPMTPWLVHELRRRKLNVICLDARHARAALQMQINKTDQNDAEGLAQIMRTGWYRAVHVKSYEAHRARALLGARAQLVGMTTRLSNHIRGVLKVFGLLPGAMRGLPF</sequence>
<gene>
    <name evidence="2" type="ORF">Q7A36_40995</name>
</gene>
<evidence type="ECO:0000259" key="1">
    <source>
        <dbReference type="Pfam" id="PF01548"/>
    </source>
</evidence>
<accession>A0ABT9EF42</accession>
<comment type="caution">
    <text evidence="2">The sequence shown here is derived from an EMBL/GenBank/DDBJ whole genome shotgun (WGS) entry which is preliminary data.</text>
</comment>
<evidence type="ECO:0000313" key="2">
    <source>
        <dbReference type="EMBL" id="MDO9714716.1"/>
    </source>
</evidence>
<feature type="domain" description="Transposase IS110-like N-terminal" evidence="1">
    <location>
        <begin position="10"/>
        <end position="112"/>
    </location>
</feature>
<protein>
    <submittedName>
        <fullName evidence="2">Transposase</fullName>
    </submittedName>
</protein>
<dbReference type="InterPro" id="IPR002525">
    <property type="entry name" value="Transp_IS110-like_N"/>
</dbReference>
<keyword evidence="3" id="KW-1185">Reference proteome</keyword>
<organism evidence="2 3">
    <name type="scientific">Paracraurococcus lichenis</name>
    <dbReference type="NCBI Taxonomy" id="3064888"/>
    <lineage>
        <taxon>Bacteria</taxon>
        <taxon>Pseudomonadati</taxon>
        <taxon>Pseudomonadota</taxon>
        <taxon>Alphaproteobacteria</taxon>
        <taxon>Acetobacterales</taxon>
        <taxon>Roseomonadaceae</taxon>
        <taxon>Paracraurococcus</taxon>
    </lineage>
</organism>
<dbReference type="InterPro" id="IPR047650">
    <property type="entry name" value="Transpos_IS110"/>
</dbReference>
<name>A0ABT9EF42_9PROT</name>
<reference evidence="2 3" key="1">
    <citation type="submission" date="2023-08" db="EMBL/GenBank/DDBJ databases">
        <title>The draft genome sequence of Paracraurococcus sp. LOR1-02.</title>
        <authorList>
            <person name="Kingkaew E."/>
            <person name="Tanasupawat S."/>
        </authorList>
    </citation>
    <scope>NUCLEOTIDE SEQUENCE [LARGE SCALE GENOMIC DNA]</scope>
    <source>
        <strain evidence="2 3">LOR1-02</strain>
    </source>
</reference>
<feature type="non-terminal residue" evidence="2">
    <location>
        <position position="126"/>
    </location>
</feature>
<dbReference type="PANTHER" id="PTHR33055">
    <property type="entry name" value="TRANSPOSASE FOR INSERTION SEQUENCE ELEMENT IS1111A"/>
    <property type="match status" value="1"/>
</dbReference>
<evidence type="ECO:0000313" key="3">
    <source>
        <dbReference type="Proteomes" id="UP001243009"/>
    </source>
</evidence>
<proteinExistence type="predicted"/>